<reference evidence="4 5" key="1">
    <citation type="submission" date="2020-07" db="EMBL/GenBank/DDBJ databases">
        <title>Characterization and genome sequencing of isolate MD1, a novel member within the family Lachnospiraceae.</title>
        <authorList>
            <person name="Rettenmaier R."/>
            <person name="Di Bello L."/>
            <person name="Zinser C."/>
            <person name="Scheitz K."/>
            <person name="Liebl W."/>
            <person name="Zverlov V."/>
        </authorList>
    </citation>
    <scope>NUCLEOTIDE SEQUENCE [LARGE SCALE GENOMIC DNA]</scope>
    <source>
        <strain evidence="4 5">MD1</strain>
    </source>
</reference>
<name>A0A839K1B5_9FIRM</name>
<evidence type="ECO:0000313" key="4">
    <source>
        <dbReference type="EMBL" id="MBB2182511.1"/>
    </source>
</evidence>
<feature type="compositionally biased region" description="Polar residues" evidence="1">
    <location>
        <begin position="294"/>
        <end position="304"/>
    </location>
</feature>
<sequence length="356" mass="40275">MKYRSKIKKTTKQYIIVACICIVVIGGAAFITSFLITSQIKEEYKYLLEQAYSDMNKNQKNVFVAKTDITVGEAVTLENVERQKVYSSQPDKNFILEEELGKIALIDIPAGTQIINRMLTDNTIAKELREVEYDVIHISPNVLNNDTIDVRIVYPNGESYIVLSKKILKGYTQEMASCLMWLNEEELLRMSAAIVDAGLYPGSKLFVTKYIEPNVQDASYINYVPSLAILTLLENDPNILERASQELNKEVRKALENRLASSMMIDVTAISWDLYPNVQKRHTTVSEVEDSKDTIASSNQVSISDTEETNGKNKSIEDNNTVNETSIPKNNTNINNDYFYYSEEEKAMGGDTEYGE</sequence>
<keyword evidence="5" id="KW-1185">Reference proteome</keyword>
<feature type="region of interest" description="Disordered" evidence="1">
    <location>
        <begin position="285"/>
        <end position="335"/>
    </location>
</feature>
<dbReference type="CDD" id="cd11614">
    <property type="entry name" value="SAF_CpaB_FlgA_like"/>
    <property type="match status" value="1"/>
</dbReference>
<proteinExistence type="predicted"/>
<feature type="domain" description="SAF" evidence="3">
    <location>
        <begin position="60"/>
        <end position="120"/>
    </location>
</feature>
<dbReference type="EMBL" id="JACEGA010000001">
    <property type="protein sequence ID" value="MBB2182511.1"/>
    <property type="molecule type" value="Genomic_DNA"/>
</dbReference>
<feature type="transmembrane region" description="Helical" evidence="2">
    <location>
        <begin position="14"/>
        <end position="36"/>
    </location>
</feature>
<dbReference type="SMART" id="SM00858">
    <property type="entry name" value="SAF"/>
    <property type="match status" value="1"/>
</dbReference>
<gene>
    <name evidence="4" type="ORF">H0486_06455</name>
</gene>
<accession>A0A839K1B5</accession>
<keyword evidence="2" id="KW-0812">Transmembrane</keyword>
<dbReference type="Proteomes" id="UP000574276">
    <property type="component" value="Unassembled WGS sequence"/>
</dbReference>
<evidence type="ECO:0000256" key="2">
    <source>
        <dbReference type="SAM" id="Phobius"/>
    </source>
</evidence>
<dbReference type="AlphaFoldDB" id="A0A839K1B5"/>
<keyword evidence="2" id="KW-0472">Membrane</keyword>
<feature type="compositionally biased region" description="Polar residues" evidence="1">
    <location>
        <begin position="318"/>
        <end position="335"/>
    </location>
</feature>
<evidence type="ECO:0000256" key="1">
    <source>
        <dbReference type="SAM" id="MobiDB-lite"/>
    </source>
</evidence>
<protein>
    <submittedName>
        <fullName evidence="4">SAF domain-containing protein</fullName>
    </submittedName>
</protein>
<organism evidence="4 5">
    <name type="scientific">Variimorphobacter saccharofermentans</name>
    <dbReference type="NCBI Taxonomy" id="2755051"/>
    <lineage>
        <taxon>Bacteria</taxon>
        <taxon>Bacillati</taxon>
        <taxon>Bacillota</taxon>
        <taxon>Clostridia</taxon>
        <taxon>Lachnospirales</taxon>
        <taxon>Lachnospiraceae</taxon>
        <taxon>Variimorphobacter</taxon>
    </lineage>
</organism>
<dbReference type="InterPro" id="IPR013974">
    <property type="entry name" value="SAF"/>
</dbReference>
<evidence type="ECO:0000313" key="5">
    <source>
        <dbReference type="Proteomes" id="UP000574276"/>
    </source>
</evidence>
<dbReference type="RefSeq" id="WP_228352230.1">
    <property type="nucleotide sequence ID" value="NZ_JACEGA010000001.1"/>
</dbReference>
<evidence type="ECO:0000259" key="3">
    <source>
        <dbReference type="SMART" id="SM00858"/>
    </source>
</evidence>
<keyword evidence="2" id="KW-1133">Transmembrane helix</keyword>
<comment type="caution">
    <text evidence="4">The sequence shown here is derived from an EMBL/GenBank/DDBJ whole genome shotgun (WGS) entry which is preliminary data.</text>
</comment>